<feature type="domain" description="UspA" evidence="2">
    <location>
        <begin position="3"/>
        <end position="139"/>
    </location>
</feature>
<evidence type="ECO:0000313" key="3">
    <source>
        <dbReference type="EMBL" id="OIQ97129.1"/>
    </source>
</evidence>
<accession>A0A1J5RN14</accession>
<dbReference type="InterPro" id="IPR006015">
    <property type="entry name" value="Universal_stress_UspA"/>
</dbReference>
<proteinExistence type="inferred from homology"/>
<dbReference type="CDD" id="cd00293">
    <property type="entry name" value="USP-like"/>
    <property type="match status" value="2"/>
</dbReference>
<dbReference type="AlphaFoldDB" id="A0A1J5RN14"/>
<dbReference type="EMBL" id="MLJW01000137">
    <property type="protein sequence ID" value="OIQ97129.1"/>
    <property type="molecule type" value="Genomic_DNA"/>
</dbReference>
<gene>
    <name evidence="3" type="ORF">GALL_208280</name>
</gene>
<dbReference type="PRINTS" id="PR01438">
    <property type="entry name" value="UNVRSLSTRESS"/>
</dbReference>
<sequence length="275" mass="29454">MSFKDVLVCVEDLPSDEATLEVAVGLARSFGAHLVGLHVRLLAELPPFIMAEYGGQITLMQDRLALEASDRAKARFEAALAAGGITGEWRDVAGNPLREVPLHARHADLTVIAQRNPEEWSEDGLVDQLLLDAGRPVLVVPYVGRYPAVGRRALVAWNAGREAARAVADALPLLRRAERTLVVALNPRAVTGSHGDVPGADIAAHLARHGVSAQAESLQAEDVALGDMLLSRAADEDADLLVMGAYGHSRMRELVLGGVTRHVLDHMTLPVLLSH</sequence>
<dbReference type="InterPro" id="IPR006016">
    <property type="entry name" value="UspA"/>
</dbReference>
<dbReference type="PANTHER" id="PTHR46268">
    <property type="entry name" value="STRESS RESPONSE PROTEIN NHAX"/>
    <property type="match status" value="1"/>
</dbReference>
<comment type="similarity">
    <text evidence="1">Belongs to the universal stress protein A family.</text>
</comment>
<dbReference type="PANTHER" id="PTHR46268:SF15">
    <property type="entry name" value="UNIVERSAL STRESS PROTEIN HP_0031"/>
    <property type="match status" value="1"/>
</dbReference>
<organism evidence="3">
    <name type="scientific">mine drainage metagenome</name>
    <dbReference type="NCBI Taxonomy" id="410659"/>
    <lineage>
        <taxon>unclassified sequences</taxon>
        <taxon>metagenomes</taxon>
        <taxon>ecological metagenomes</taxon>
    </lineage>
</organism>
<dbReference type="Pfam" id="PF00582">
    <property type="entry name" value="Usp"/>
    <property type="match status" value="2"/>
</dbReference>
<dbReference type="SUPFAM" id="SSF52402">
    <property type="entry name" value="Adenine nucleotide alpha hydrolases-like"/>
    <property type="match status" value="2"/>
</dbReference>
<reference evidence="3" key="1">
    <citation type="submission" date="2016-10" db="EMBL/GenBank/DDBJ databases">
        <title>Sequence of Gallionella enrichment culture.</title>
        <authorList>
            <person name="Poehlein A."/>
            <person name="Muehling M."/>
            <person name="Daniel R."/>
        </authorList>
    </citation>
    <scope>NUCLEOTIDE SEQUENCE</scope>
</reference>
<name>A0A1J5RN14_9ZZZZ</name>
<evidence type="ECO:0000259" key="2">
    <source>
        <dbReference type="Pfam" id="PF00582"/>
    </source>
</evidence>
<comment type="caution">
    <text evidence="3">The sequence shown here is derived from an EMBL/GenBank/DDBJ whole genome shotgun (WGS) entry which is preliminary data.</text>
</comment>
<evidence type="ECO:0000256" key="1">
    <source>
        <dbReference type="ARBA" id="ARBA00008791"/>
    </source>
</evidence>
<feature type="domain" description="UspA" evidence="2">
    <location>
        <begin position="152"/>
        <end position="273"/>
    </location>
</feature>
<dbReference type="Gene3D" id="3.40.50.12370">
    <property type="match status" value="1"/>
</dbReference>
<protein>
    <submittedName>
        <fullName evidence="3">Universal stress protein family protein</fullName>
    </submittedName>
</protein>